<evidence type="ECO:0000256" key="2">
    <source>
        <dbReference type="ARBA" id="ARBA00023235"/>
    </source>
</evidence>
<dbReference type="EMBL" id="CM026431">
    <property type="protein sequence ID" value="KAG0558496.1"/>
    <property type="molecule type" value="Genomic_DNA"/>
</dbReference>
<dbReference type="InterPro" id="IPR001345">
    <property type="entry name" value="PG/BPGM_mutase_AS"/>
</dbReference>
<dbReference type="PANTHER" id="PTHR48100">
    <property type="entry name" value="BROAD-SPECIFICITY PHOSPHATASE YOR283W-RELATED"/>
    <property type="match status" value="1"/>
</dbReference>
<evidence type="ECO:0000313" key="5">
    <source>
        <dbReference type="Proteomes" id="UP000822688"/>
    </source>
</evidence>
<proteinExistence type="inferred from homology"/>
<evidence type="ECO:0008006" key="6">
    <source>
        <dbReference type="Google" id="ProtNLM"/>
    </source>
</evidence>
<dbReference type="SMART" id="SM00855">
    <property type="entry name" value="PGAM"/>
    <property type="match status" value="1"/>
</dbReference>
<dbReference type="SUPFAM" id="SSF53254">
    <property type="entry name" value="Phosphoglycerate mutase-like"/>
    <property type="match status" value="1"/>
</dbReference>
<dbReference type="GO" id="GO:0016791">
    <property type="term" value="F:phosphatase activity"/>
    <property type="evidence" value="ECO:0007669"/>
    <property type="project" value="TreeGrafter"/>
</dbReference>
<dbReference type="GO" id="GO:0005737">
    <property type="term" value="C:cytoplasm"/>
    <property type="evidence" value="ECO:0007669"/>
    <property type="project" value="TreeGrafter"/>
</dbReference>
<evidence type="ECO:0000256" key="3">
    <source>
        <dbReference type="ARBA" id="ARBA00038362"/>
    </source>
</evidence>
<dbReference type="PROSITE" id="PS00175">
    <property type="entry name" value="PG_MUTASE"/>
    <property type="match status" value="1"/>
</dbReference>
<comment type="caution">
    <text evidence="4">The sequence shown here is derived from an EMBL/GenBank/DDBJ whole genome shotgun (WGS) entry which is preliminary data.</text>
</comment>
<accession>A0A8T0GGD1</accession>
<reference evidence="4" key="1">
    <citation type="submission" date="2020-06" db="EMBL/GenBank/DDBJ databases">
        <title>WGS assembly of Ceratodon purpureus strain R40.</title>
        <authorList>
            <person name="Carey S.B."/>
            <person name="Jenkins J."/>
            <person name="Shu S."/>
            <person name="Lovell J.T."/>
            <person name="Sreedasyam A."/>
            <person name="Maumus F."/>
            <person name="Tiley G.P."/>
            <person name="Fernandez-Pozo N."/>
            <person name="Barry K."/>
            <person name="Chen C."/>
            <person name="Wang M."/>
            <person name="Lipzen A."/>
            <person name="Daum C."/>
            <person name="Saski C.A."/>
            <person name="Payton A.C."/>
            <person name="Mcbreen J.C."/>
            <person name="Conrad R.E."/>
            <person name="Kollar L.M."/>
            <person name="Olsson S."/>
            <person name="Huttunen S."/>
            <person name="Landis J.B."/>
            <person name="Wickett N.J."/>
            <person name="Johnson M.G."/>
            <person name="Rensing S.A."/>
            <person name="Grimwood J."/>
            <person name="Schmutz J."/>
            <person name="Mcdaniel S.F."/>
        </authorList>
    </citation>
    <scope>NUCLEOTIDE SEQUENCE</scope>
    <source>
        <strain evidence="4">R40</strain>
    </source>
</reference>
<sequence>MPKPSGAYPMARCKIIHLVRHGQATHNKARIESPNDSVYESELYFDAPLTDLGWTQAQLVHEHIANTNSIKPQLVVTSPLSRCIQTAIGVFGSGNSLRPSESKFNALMLDNVAGTRPAISAEGCPRFVAVEYCRECMGQHPCDRRRSISELMEQYPAVDFSDIVNDEDVHWKAETRERDEEVRYRAAAFATWLCNQTEQRIAVVAHSGFLWAFTRLFGEDLTGKVRGELQGGYGNCELRSVVLVDKQGIGQPFGRTDFPGCSEKYFPGQ</sequence>
<name>A0A8T0GGD1_CERPU</name>
<dbReference type="CDD" id="cd07067">
    <property type="entry name" value="HP_PGM_like"/>
    <property type="match status" value="1"/>
</dbReference>
<evidence type="ECO:0000256" key="1">
    <source>
        <dbReference type="ARBA" id="ARBA00023152"/>
    </source>
</evidence>
<dbReference type="InterPro" id="IPR050275">
    <property type="entry name" value="PGM_Phosphatase"/>
</dbReference>
<dbReference type="InterPro" id="IPR029033">
    <property type="entry name" value="His_PPase_superfam"/>
</dbReference>
<protein>
    <recommendedName>
        <fullName evidence="6">Phosphoglycerate mutase-like protein</fullName>
    </recommendedName>
</protein>
<dbReference type="OrthoDB" id="496981at2759"/>
<evidence type="ECO:0000313" key="4">
    <source>
        <dbReference type="EMBL" id="KAG0558496.1"/>
    </source>
</evidence>
<keyword evidence="2" id="KW-0413">Isomerase</keyword>
<dbReference type="InterPro" id="IPR013078">
    <property type="entry name" value="His_Pase_superF_clade-1"/>
</dbReference>
<dbReference type="Gene3D" id="3.40.50.1240">
    <property type="entry name" value="Phosphoglycerate mutase-like"/>
    <property type="match status" value="1"/>
</dbReference>
<dbReference type="PANTHER" id="PTHR48100:SF1">
    <property type="entry name" value="HISTIDINE PHOSPHATASE FAMILY PROTEIN-RELATED"/>
    <property type="match status" value="1"/>
</dbReference>
<comment type="similarity">
    <text evidence="3">Belongs to the phosphoglycerate mutase family.</text>
</comment>
<dbReference type="AlphaFoldDB" id="A0A8T0GGD1"/>
<dbReference type="Proteomes" id="UP000822688">
    <property type="component" value="Chromosome 10"/>
</dbReference>
<gene>
    <name evidence="4" type="ORF">KC19_10G032700</name>
</gene>
<organism evidence="4 5">
    <name type="scientific">Ceratodon purpureus</name>
    <name type="common">Fire moss</name>
    <name type="synonym">Dicranum purpureum</name>
    <dbReference type="NCBI Taxonomy" id="3225"/>
    <lineage>
        <taxon>Eukaryota</taxon>
        <taxon>Viridiplantae</taxon>
        <taxon>Streptophyta</taxon>
        <taxon>Embryophyta</taxon>
        <taxon>Bryophyta</taxon>
        <taxon>Bryophytina</taxon>
        <taxon>Bryopsida</taxon>
        <taxon>Dicranidae</taxon>
        <taxon>Pseudoditrichales</taxon>
        <taxon>Ditrichaceae</taxon>
        <taxon>Ceratodon</taxon>
    </lineage>
</organism>
<dbReference type="Pfam" id="PF00300">
    <property type="entry name" value="His_Phos_1"/>
    <property type="match status" value="1"/>
</dbReference>
<keyword evidence="1" id="KW-0324">Glycolysis</keyword>
<keyword evidence="5" id="KW-1185">Reference proteome</keyword>